<keyword evidence="2" id="KW-1185">Reference proteome</keyword>
<name>V2QA72_9BACT</name>
<sequence length="347" mass="38059">MLKLKSENGGKSPVIIYDSQGINNFHDKQHLQLSLEGKNGLNGTIYTFNTLEELSKYFVLDYNKVKDAADSYNKLMAFGKDTEFNKDVDAMIGAQEPTLLTSAKNILGIRHFYAGYQFNNNGSLVTGKMDAPSVLSAFFSEILDLDGGGNGFGGIGTGIRRFQIQYRTPFGLDFALIEYDLVYGRQTVAKAEYIPRVAVSYTYKKDGLYAKIAGTYGILNGELVDIKSANTNSSYGTVHAFHIGGAVKKIIGNFHFAVLASYGMNADLYNEQKTVYSNGGYLHQKLNSMTIGSITYNGIDSYIVDENGKISNVTRVSAYAEFGYKIVPSFSLIAGGGYQYTKNDSAE</sequence>
<evidence type="ECO:0000313" key="2">
    <source>
        <dbReference type="Proteomes" id="UP000017429"/>
    </source>
</evidence>
<dbReference type="KEGG" id="msch:N508_000137"/>
<dbReference type="SUPFAM" id="SSF56935">
    <property type="entry name" value="Porins"/>
    <property type="match status" value="1"/>
</dbReference>
<reference evidence="1" key="2">
    <citation type="submission" date="2022-05" db="EMBL/GenBank/DDBJ databases">
        <authorList>
            <person name="Proctor A.L."/>
            <person name="Phillips G.J."/>
            <person name="Wannemuehler M.J."/>
        </authorList>
    </citation>
    <scope>NUCLEOTIDE SEQUENCE</scope>
    <source>
        <strain evidence="1">ASF457</strain>
    </source>
</reference>
<proteinExistence type="predicted"/>
<accession>V2QA72</accession>
<dbReference type="AlphaFoldDB" id="V2QA72"/>
<dbReference type="SUPFAM" id="SSF56425">
    <property type="entry name" value="Succinate dehydrogenase/fumarate reductase flavoprotein, catalytic domain"/>
    <property type="match status" value="1"/>
</dbReference>
<organism evidence="1 2">
    <name type="scientific">Mucispirillum schaedleri ASF457</name>
    <dbReference type="NCBI Taxonomy" id="1379858"/>
    <lineage>
        <taxon>Bacteria</taxon>
        <taxon>Pseudomonadati</taxon>
        <taxon>Deferribacterota</taxon>
        <taxon>Deferribacteres</taxon>
        <taxon>Deferribacterales</taxon>
        <taxon>Mucispirillaceae</taxon>
        <taxon>Mucispirillum</taxon>
    </lineage>
</organism>
<dbReference type="Gene3D" id="3.90.700.10">
    <property type="entry name" value="Succinate dehydrogenase/fumarate reductase flavoprotein, catalytic domain"/>
    <property type="match status" value="1"/>
</dbReference>
<reference evidence="1" key="3">
    <citation type="submission" date="2022-06" db="EMBL/GenBank/DDBJ databases">
        <title>Resources to Facilitate Use of the Altered Schaedler Flora (ASF) Mouse Model to Study Microbiome Function.</title>
        <authorList>
            <person name="Proctor A."/>
            <person name="Parvinroo S."/>
            <person name="Richie T."/>
            <person name="Jia X."/>
            <person name="Lee S.T.M."/>
            <person name="Karp P.D."/>
            <person name="Paley S."/>
            <person name="Kostic A.D."/>
            <person name="Pierre J.F."/>
            <person name="Wannemuehler M.J."/>
            <person name="Phillips G.J."/>
        </authorList>
    </citation>
    <scope>NUCLEOTIDE SEQUENCE</scope>
    <source>
        <strain evidence="1">ASF457</strain>
    </source>
</reference>
<dbReference type="InterPro" id="IPR027477">
    <property type="entry name" value="Succ_DH/fumarate_Rdtase_cat_sf"/>
</dbReference>
<gene>
    <name evidence="1" type="ORF">N508_000137</name>
</gene>
<evidence type="ECO:0000313" key="1">
    <source>
        <dbReference type="EMBL" id="USF23082.1"/>
    </source>
</evidence>
<protein>
    <submittedName>
        <fullName evidence="1">Uncharacterized protein</fullName>
    </submittedName>
</protein>
<reference evidence="1" key="1">
    <citation type="journal article" date="2014" name="Genome Announc.">
        <title>Draft genome sequences of the altered schaedler flora, a defined bacterial community from gnotobiotic mice.</title>
        <authorList>
            <person name="Wannemuehler M.J."/>
            <person name="Overstreet A.M."/>
            <person name="Ward D.V."/>
            <person name="Phillips G.J."/>
        </authorList>
    </citation>
    <scope>NUCLEOTIDE SEQUENCE</scope>
    <source>
        <strain evidence="1">ASF457</strain>
    </source>
</reference>
<dbReference type="Proteomes" id="UP000017429">
    <property type="component" value="Chromosome"/>
</dbReference>
<dbReference type="EMBL" id="CP097562">
    <property type="protein sequence ID" value="USF23082.1"/>
    <property type="molecule type" value="Genomic_DNA"/>
</dbReference>